<comment type="caution">
    <text evidence="3">The sequence shown here is derived from an EMBL/GenBank/DDBJ whole genome shotgun (WGS) entry which is preliminary data.</text>
</comment>
<reference evidence="3" key="1">
    <citation type="submission" date="2022-03" db="EMBL/GenBank/DDBJ databases">
        <authorList>
            <person name="Woo C.Y."/>
        </authorList>
    </citation>
    <scope>NUCLEOTIDE SEQUENCE</scope>
    <source>
        <strain evidence="3">CYS-01</strain>
    </source>
</reference>
<accession>A0ABS9ZSZ2</accession>
<evidence type="ECO:0000259" key="2">
    <source>
        <dbReference type="Pfam" id="PF00535"/>
    </source>
</evidence>
<evidence type="ECO:0000313" key="4">
    <source>
        <dbReference type="Proteomes" id="UP001165460"/>
    </source>
</evidence>
<organism evidence="3 4">
    <name type="scientific">Pedobacter montanisoli</name>
    <dbReference type="NCBI Taxonomy" id="2923277"/>
    <lineage>
        <taxon>Bacteria</taxon>
        <taxon>Pseudomonadati</taxon>
        <taxon>Bacteroidota</taxon>
        <taxon>Sphingobacteriia</taxon>
        <taxon>Sphingobacteriales</taxon>
        <taxon>Sphingobacteriaceae</taxon>
        <taxon>Pedobacter</taxon>
    </lineage>
</organism>
<keyword evidence="1" id="KW-0812">Transmembrane</keyword>
<name>A0ABS9ZSZ2_9SPHI</name>
<keyword evidence="1" id="KW-1133">Transmembrane helix</keyword>
<dbReference type="PANTHER" id="PTHR22916">
    <property type="entry name" value="GLYCOSYLTRANSFERASE"/>
    <property type="match status" value="1"/>
</dbReference>
<evidence type="ECO:0000313" key="3">
    <source>
        <dbReference type="EMBL" id="MCJ0741492.1"/>
    </source>
</evidence>
<dbReference type="Proteomes" id="UP001165460">
    <property type="component" value="Unassembled WGS sequence"/>
</dbReference>
<dbReference type="PANTHER" id="PTHR22916:SF3">
    <property type="entry name" value="UDP-GLCNAC:BETAGAL BETA-1,3-N-ACETYLGLUCOSAMINYLTRANSFERASE-LIKE PROTEIN 1"/>
    <property type="match status" value="1"/>
</dbReference>
<evidence type="ECO:0000256" key="1">
    <source>
        <dbReference type="SAM" id="Phobius"/>
    </source>
</evidence>
<dbReference type="CDD" id="cd00761">
    <property type="entry name" value="Glyco_tranf_GTA_type"/>
    <property type="match status" value="1"/>
</dbReference>
<keyword evidence="1" id="KW-0472">Membrane</keyword>
<feature type="transmembrane region" description="Helical" evidence="1">
    <location>
        <begin position="230"/>
        <end position="249"/>
    </location>
</feature>
<sequence length="250" mass="29713">MDIYLISIITPVYNAERYLLQTLETVLAQTYLNWEWILVDDCSTDNSYNILKDIAAKDERIKVHKNKINSKAFQTRNNALGIAKGNFIAFLDVDDLWEPEKLKLQVEFMKQNNSYFSYTDFDRFVKDSKKPLRREKLPQTATYKRILTNNYIATSTVMIWRSKTGVFYMKDVYYDDFMLWLDLLKRIGTGYKVPYNLMHYRLTSGSLSINKFKSAKEVYGMFTRKMGFSYIRGIVYFITWVVNTTLRYMR</sequence>
<protein>
    <submittedName>
        <fullName evidence="3">Glycosyltransferase family 2 protein</fullName>
    </submittedName>
</protein>
<feature type="domain" description="Glycosyltransferase 2-like" evidence="2">
    <location>
        <begin position="7"/>
        <end position="157"/>
    </location>
</feature>
<dbReference type="Gene3D" id="3.90.550.10">
    <property type="entry name" value="Spore Coat Polysaccharide Biosynthesis Protein SpsA, Chain A"/>
    <property type="match status" value="1"/>
</dbReference>
<dbReference type="EMBL" id="JALGBH010000001">
    <property type="protein sequence ID" value="MCJ0741492.1"/>
    <property type="molecule type" value="Genomic_DNA"/>
</dbReference>
<dbReference type="Pfam" id="PF00535">
    <property type="entry name" value="Glycos_transf_2"/>
    <property type="match status" value="1"/>
</dbReference>
<dbReference type="InterPro" id="IPR029044">
    <property type="entry name" value="Nucleotide-diphossugar_trans"/>
</dbReference>
<keyword evidence="4" id="KW-1185">Reference proteome</keyword>
<dbReference type="InterPro" id="IPR001173">
    <property type="entry name" value="Glyco_trans_2-like"/>
</dbReference>
<dbReference type="SUPFAM" id="SSF53448">
    <property type="entry name" value="Nucleotide-diphospho-sugar transferases"/>
    <property type="match status" value="1"/>
</dbReference>
<dbReference type="RefSeq" id="WP_243358389.1">
    <property type="nucleotide sequence ID" value="NZ_JALGBH010000001.1"/>
</dbReference>
<gene>
    <name evidence="3" type="ORF">MMF97_02135</name>
</gene>
<proteinExistence type="predicted"/>